<dbReference type="EMBL" id="LJBJ02000003">
    <property type="protein sequence ID" value="OAX52496.1"/>
    <property type="molecule type" value="Genomic_DNA"/>
</dbReference>
<dbReference type="PANTHER" id="PTHR43071:SF1">
    <property type="entry name" value="2-AMINO-4-HYDROXY-6-HYDROXYMETHYLDIHYDROPTERIDINE PYROPHOSPHOKINASE"/>
    <property type="match status" value="1"/>
</dbReference>
<dbReference type="PANTHER" id="PTHR43071">
    <property type="entry name" value="2-AMINO-4-HYDROXY-6-HYDROXYMETHYLDIHYDROPTERIDINE PYROPHOSPHOKINASE"/>
    <property type="match status" value="1"/>
</dbReference>
<evidence type="ECO:0000259" key="9">
    <source>
        <dbReference type="PROSITE" id="PS00794"/>
    </source>
</evidence>
<dbReference type="Gene3D" id="3.30.70.560">
    <property type="entry name" value="7,8-Dihydro-6-hydroxymethylpterin-pyrophosphokinase HPPK"/>
    <property type="match status" value="1"/>
</dbReference>
<dbReference type="EC" id="2.7.6.3" evidence="3"/>
<proteinExistence type="predicted"/>
<gene>
    <name evidence="10" type="ORF">AN277_0202440</name>
</gene>
<dbReference type="GO" id="GO:0046654">
    <property type="term" value="P:tetrahydrofolate biosynthetic process"/>
    <property type="evidence" value="ECO:0007669"/>
    <property type="project" value="UniProtKB-UniPathway"/>
</dbReference>
<evidence type="ECO:0000313" key="10">
    <source>
        <dbReference type="EMBL" id="OAX52496.1"/>
    </source>
</evidence>
<keyword evidence="6" id="KW-0418">Kinase</keyword>
<keyword evidence="5" id="KW-0547">Nucleotide-binding</keyword>
<dbReference type="PATRIC" id="fig|37923.10.peg.1038"/>
<comment type="caution">
    <text evidence="10">The sequence shown here is derived from an EMBL/GenBank/DDBJ whole genome shotgun (WGS) entry which is preliminary data.</text>
</comment>
<comment type="catalytic activity">
    <reaction evidence="1">
        <text>6-hydroxymethyl-7,8-dihydropterin + ATP = (7,8-dihydropterin-6-yl)methyl diphosphate + AMP + H(+)</text>
        <dbReference type="Rhea" id="RHEA:11412"/>
        <dbReference type="ChEBI" id="CHEBI:15378"/>
        <dbReference type="ChEBI" id="CHEBI:30616"/>
        <dbReference type="ChEBI" id="CHEBI:44841"/>
        <dbReference type="ChEBI" id="CHEBI:72950"/>
        <dbReference type="ChEBI" id="CHEBI:456215"/>
        <dbReference type="EC" id="2.7.6.3"/>
    </reaction>
</comment>
<evidence type="ECO:0000256" key="2">
    <source>
        <dbReference type="ARBA" id="ARBA00005051"/>
    </source>
</evidence>
<dbReference type="AlphaFoldDB" id="A0A147E2I5"/>
<protein>
    <recommendedName>
        <fullName evidence="3">2-amino-4-hydroxy-6-hydroxymethyldihydropteridine diphosphokinase</fullName>
        <ecNumber evidence="3">2.7.6.3</ecNumber>
    </recommendedName>
</protein>
<evidence type="ECO:0000256" key="5">
    <source>
        <dbReference type="ARBA" id="ARBA00022741"/>
    </source>
</evidence>
<keyword evidence="11" id="KW-1185">Reference proteome</keyword>
<dbReference type="PROSITE" id="PS00794">
    <property type="entry name" value="HPPK"/>
    <property type="match status" value="1"/>
</dbReference>
<evidence type="ECO:0000256" key="6">
    <source>
        <dbReference type="ARBA" id="ARBA00022777"/>
    </source>
</evidence>
<keyword evidence="8" id="KW-0289">Folate biosynthesis</keyword>
<evidence type="ECO:0000256" key="1">
    <source>
        <dbReference type="ARBA" id="ARBA00000198"/>
    </source>
</evidence>
<dbReference type="NCBIfam" id="TIGR01498">
    <property type="entry name" value="folK"/>
    <property type="match status" value="1"/>
</dbReference>
<dbReference type="Pfam" id="PF01288">
    <property type="entry name" value="HPPK"/>
    <property type="match status" value="1"/>
</dbReference>
<evidence type="ECO:0000256" key="4">
    <source>
        <dbReference type="ARBA" id="ARBA00022679"/>
    </source>
</evidence>
<feature type="domain" description="7,8-dihydro-6-hydroxymethylpterin-pyrophosphokinase" evidence="9">
    <location>
        <begin position="90"/>
        <end position="101"/>
    </location>
</feature>
<organism evidence="10 11">
    <name type="scientific">Rothia kristinae</name>
    <dbReference type="NCBI Taxonomy" id="37923"/>
    <lineage>
        <taxon>Bacteria</taxon>
        <taxon>Bacillati</taxon>
        <taxon>Actinomycetota</taxon>
        <taxon>Actinomycetes</taxon>
        <taxon>Micrococcales</taxon>
        <taxon>Micrococcaceae</taxon>
        <taxon>Rothia</taxon>
    </lineage>
</organism>
<keyword evidence="7" id="KW-0067">ATP-binding</keyword>
<evidence type="ECO:0000256" key="3">
    <source>
        <dbReference type="ARBA" id="ARBA00013253"/>
    </source>
</evidence>
<sequence length="166" mass="18239">MSVDAVLALGSNQGESRRILAEAVGRLGEHPRVSVTARSPVVITAPVGGPVDQPDFLNMVVGVRTDLRPFALLRWCQEIEHRFHRVRTVRWGPRTLDVDIISYGGLHMDEPELVLPHPRAGQRAFVLAPWARMDPDAQLDGIRVAALAERAPDADGVRGWLTEDGS</sequence>
<reference evidence="10" key="1">
    <citation type="submission" date="2016-06" db="EMBL/GenBank/DDBJ databases">
        <title>Identification of putative biosynthetic pathways for the production of bioactive secondary metabolites by the marine actinomycete Kocuria kristinae RUTW2-3.</title>
        <authorList>
            <person name="Waterworth S.C."/>
            <person name="Walmsley T.A."/>
            <person name="Matongo T."/>
            <person name="Davies-Coleman M.T."/>
            <person name="Dorrington R.A."/>
        </authorList>
    </citation>
    <scope>NUCLEOTIDE SEQUENCE [LARGE SCALE GENOMIC DNA]</scope>
    <source>
        <strain evidence="10">RUTW2-3</strain>
    </source>
</reference>
<evidence type="ECO:0000313" key="11">
    <source>
        <dbReference type="Proteomes" id="UP000053171"/>
    </source>
</evidence>
<dbReference type="UniPathway" id="UPA00077">
    <property type="reaction ID" value="UER00155"/>
</dbReference>
<comment type="pathway">
    <text evidence="2">Cofactor biosynthesis; tetrahydrofolate biosynthesis; 2-amino-4-hydroxy-6-hydroxymethyl-7,8-dihydropteridine diphosphate from 7,8-dihydroneopterin triphosphate: step 4/4.</text>
</comment>
<name>A0A147E2I5_9MICC</name>
<dbReference type="GO" id="GO:0046656">
    <property type="term" value="P:folic acid biosynthetic process"/>
    <property type="evidence" value="ECO:0007669"/>
    <property type="project" value="UniProtKB-KW"/>
</dbReference>
<dbReference type="SUPFAM" id="SSF55083">
    <property type="entry name" value="6-hydroxymethyl-7,8-dihydropterin pyrophosphokinase, HPPK"/>
    <property type="match status" value="1"/>
</dbReference>
<evidence type="ECO:0000256" key="7">
    <source>
        <dbReference type="ARBA" id="ARBA00022840"/>
    </source>
</evidence>
<evidence type="ECO:0000256" key="8">
    <source>
        <dbReference type="ARBA" id="ARBA00022909"/>
    </source>
</evidence>
<dbReference type="InterPro" id="IPR000550">
    <property type="entry name" value="Hppk"/>
</dbReference>
<dbReference type="GO" id="GO:0016301">
    <property type="term" value="F:kinase activity"/>
    <property type="evidence" value="ECO:0007669"/>
    <property type="project" value="UniProtKB-KW"/>
</dbReference>
<dbReference type="RefSeq" id="WP_058731109.1">
    <property type="nucleotide sequence ID" value="NZ_CP113782.1"/>
</dbReference>
<dbReference type="Proteomes" id="UP000053171">
    <property type="component" value="Unassembled WGS sequence"/>
</dbReference>
<dbReference type="InterPro" id="IPR035907">
    <property type="entry name" value="Hppk_sf"/>
</dbReference>
<dbReference type="CDD" id="cd00483">
    <property type="entry name" value="HPPK"/>
    <property type="match status" value="1"/>
</dbReference>
<dbReference type="GO" id="GO:0005524">
    <property type="term" value="F:ATP binding"/>
    <property type="evidence" value="ECO:0007669"/>
    <property type="project" value="UniProtKB-KW"/>
</dbReference>
<keyword evidence="4" id="KW-0808">Transferase</keyword>
<accession>A0A147E2I5</accession>
<dbReference type="GO" id="GO:0003848">
    <property type="term" value="F:2-amino-4-hydroxy-6-hydroxymethyldihydropteridine diphosphokinase activity"/>
    <property type="evidence" value="ECO:0007669"/>
    <property type="project" value="UniProtKB-EC"/>
</dbReference>